<dbReference type="PANTHER" id="PTHR43002">
    <property type="entry name" value="GLYCOGEN DEBRANCHING ENZYME"/>
    <property type="match status" value="1"/>
</dbReference>
<dbReference type="Gene3D" id="2.60.40.10">
    <property type="entry name" value="Immunoglobulins"/>
    <property type="match status" value="3"/>
</dbReference>
<sequence>MPHPSTPQSRPTSRALLTGLLATLSLALALLGVTGLTVPPPASAAPDAEAISLPGTHNTAMGCAADWSPDCAAATLTKDPESGIHTGTFTLPAGTYQYKVAVGGTWDTNYGKDGAPGGGDIEYTTAGGPITFYYDPATHRAWSTTDGPTITLPGDFQSALGCAQGDKGGNWAPACLATLMHPNGDGTWSYSTSSLPAGTHQVKVAHGLAWDENYGVDGAAGGENYSFTTKAGEQVHFTYTLADHRLGITTASPGVAGVGESRAYWIDETTLAWPVSLLPSGVSRDAVVDAQGSPVPGAPISLSLVTAPDGGAAVTDGAVTGGTLTPLRITGDLPASVLLAHPNLRGYIAASLTGADGAPALTRAQVEEALTGQVGVVQQGADGTGATAFTGIQLAPALDALFPASARDGSAPLGVVWDGARPSFHLWAPTAKSATLLTWGTASETGIAPEAGGEAVRTAATRGPDGRWSVDNADGAIAAGSQYLWEVRVYVPATGKVETNLVTDPYSTALTTDSTRSVAVDASAPSLAPQQWSSATAPTLANDAAHTIYELHVRDFSIHDATVPEAYRGTYRAFTQSDSDGMKHLRSLADAGMNTIHLLPTFDIATIPEDRAKQVTAPVPDAGPASEEQQAAVVSTADTDGFNWGYDPYHYTAPEGSYATAENQNGGARIMEYREMVGALHGAGYQVVLDQVFNHTPASGQDATSVLDRVVPGYYQRLKADGGVENSTCCSNTASENAMMERLMIDSVVTWARDYHVDGFRFDLMGHHSRDTMVRLRDALRALTPDKDGVDGSAIYLYGEGWNFGEVANNALFQQATQGQLGGTGIGTFNDRLRDAVHGGGPFDDDHRTFQGFGTGAVTDPNGLDPRPEADQKADLAHRTDLVRIGLAGNLSDYSFTASDGTVRTGAELDYNGAKAGYASSPEESVNYVDAHDNETLYDLGVFKLRTDLPMADRVRMNTVSLATVALGQSPSFWAAGTDGLRSKSLDRDSYNSGDHFNAIDWSGQDNGFGKGLPVKSKNGEKWPIMTPLLQDPSLKPSAADISAAQAQSMDLLRLRSSTPLFSLGDAGLIKAKLSFPGSGPEQAPGVITMLVNDPADGSAGGVDSDPALAGALTVFNASDEPITQVVPGLAGRGFALSDVQAAGADEVVKGTTFDAATGTVTVPARTVAVLTEKQGAAPQPGPTPEPSPAPSPDPTPAPSPSPAPDPSASGWVWSGSVWTYVDPATGKAVTGWLKDAGSWYYLDPATGAMATGWAMVGDLWYYLRPDGAMATGWTAVGGHWYFLEPAWGHMITGWIATGGYWYYLAPDGAMAAGWQWINGAWYYLDGRTGAMRTGWLKDAGSWYYLDPATGRLTP</sequence>
<feature type="domain" description="Amylopullulanase X25" evidence="7">
    <location>
        <begin position="149"/>
        <end position="245"/>
    </location>
</feature>
<dbReference type="InterPro" id="IPR011839">
    <property type="entry name" value="Pullul_strch"/>
</dbReference>
<dbReference type="Pfam" id="PF01473">
    <property type="entry name" value="Choline_bind_1"/>
    <property type="match status" value="1"/>
</dbReference>
<feature type="repeat" description="Cell wall-binding" evidence="3">
    <location>
        <begin position="1292"/>
        <end position="1311"/>
    </location>
</feature>
<dbReference type="Pfam" id="PF22058">
    <property type="entry name" value="X25_BaPul_like"/>
    <property type="match status" value="2"/>
</dbReference>
<dbReference type="Pfam" id="PF11852">
    <property type="entry name" value="Pullul_strch_C"/>
    <property type="match status" value="1"/>
</dbReference>
<dbReference type="SUPFAM" id="SSF51445">
    <property type="entry name" value="(Trans)glycosidases"/>
    <property type="match status" value="1"/>
</dbReference>
<dbReference type="InterPro" id="IPR024561">
    <property type="entry name" value="Pullul_strch_C"/>
</dbReference>
<dbReference type="Gene3D" id="2.60.40.1180">
    <property type="entry name" value="Golgi alpha-mannosidase II"/>
    <property type="match status" value="1"/>
</dbReference>
<dbReference type="Pfam" id="PF19127">
    <property type="entry name" value="Choline_bind_3"/>
    <property type="match status" value="2"/>
</dbReference>
<dbReference type="InterPro" id="IPR018337">
    <property type="entry name" value="Cell_wall/Cho-bd_repeat"/>
</dbReference>
<dbReference type="NCBIfam" id="TIGR02103">
    <property type="entry name" value="pullul_strch"/>
    <property type="match status" value="1"/>
</dbReference>
<dbReference type="SUPFAM" id="SSF51011">
    <property type="entry name" value="Glycosyl hydrolase domain"/>
    <property type="match status" value="1"/>
</dbReference>
<dbReference type="SUPFAM" id="SSF81296">
    <property type="entry name" value="E set domains"/>
    <property type="match status" value="2"/>
</dbReference>
<evidence type="ECO:0000259" key="5">
    <source>
        <dbReference type="Pfam" id="PF11852"/>
    </source>
</evidence>
<evidence type="ECO:0000259" key="7">
    <source>
        <dbReference type="Pfam" id="PF22058"/>
    </source>
</evidence>
<dbReference type="CDD" id="cd12962">
    <property type="entry name" value="X25_BaPul_like"/>
    <property type="match status" value="2"/>
</dbReference>
<evidence type="ECO:0000313" key="9">
    <source>
        <dbReference type="Proteomes" id="UP000184390"/>
    </source>
</evidence>
<dbReference type="Gene3D" id="2.10.270.10">
    <property type="entry name" value="Cholin Binding"/>
    <property type="match status" value="2"/>
</dbReference>
<dbReference type="Gene3D" id="3.20.20.80">
    <property type="entry name" value="Glycosidases"/>
    <property type="match status" value="1"/>
</dbReference>
<comment type="similarity">
    <text evidence="1">Belongs to the glycosyl hydrolase 13 family.</text>
</comment>
<dbReference type="InterPro" id="IPR013783">
    <property type="entry name" value="Ig-like_fold"/>
</dbReference>
<accession>A0ABY1IAM2</accession>
<proteinExistence type="inferred from homology"/>
<dbReference type="InterPro" id="IPR014756">
    <property type="entry name" value="Ig_E-set"/>
</dbReference>
<dbReference type="Gene3D" id="2.60.40.1130">
    <property type="entry name" value="Rab geranylgeranyltransferase alpha-subunit, insert domain"/>
    <property type="match status" value="1"/>
</dbReference>
<feature type="domain" description="Alpha-1,6-glucosidases pullulanase-type C-terminal" evidence="5">
    <location>
        <begin position="1005"/>
        <end position="1173"/>
    </location>
</feature>
<dbReference type="InterPro" id="IPR017853">
    <property type="entry name" value="GH"/>
</dbReference>
<dbReference type="EMBL" id="FQYL01000006">
    <property type="protein sequence ID" value="SHI88628.1"/>
    <property type="molecule type" value="Genomic_DNA"/>
</dbReference>
<comment type="caution">
    <text evidence="8">The sequence shown here is derived from an EMBL/GenBank/DDBJ whole genome shotgun (WGS) entry which is preliminary data.</text>
</comment>
<evidence type="ECO:0000256" key="3">
    <source>
        <dbReference type="PROSITE-ProRule" id="PRU00591"/>
    </source>
</evidence>
<dbReference type="InterPro" id="IPR013780">
    <property type="entry name" value="Glyco_hydro_b"/>
</dbReference>
<dbReference type="PROSITE" id="PS51170">
    <property type="entry name" value="CW"/>
    <property type="match status" value="1"/>
</dbReference>
<dbReference type="RefSeq" id="WP_083600510.1">
    <property type="nucleotide sequence ID" value="NZ_FQYL01000006.1"/>
</dbReference>
<dbReference type="InterPro" id="IPR054409">
    <property type="entry name" value="X25_BaPul-like"/>
</dbReference>
<name>A0ABY1IAM2_9ACTO</name>
<evidence type="ECO:0000259" key="6">
    <source>
        <dbReference type="Pfam" id="PF17967"/>
    </source>
</evidence>
<keyword evidence="9" id="KW-1185">Reference proteome</keyword>
<keyword evidence="2" id="KW-0677">Repeat</keyword>
<feature type="domain" description="Pullulanase N2" evidence="6">
    <location>
        <begin position="261"/>
        <end position="399"/>
    </location>
</feature>
<dbReference type="CDD" id="cd11341">
    <property type="entry name" value="AmyAc_Pullulanase_LD-like"/>
    <property type="match status" value="1"/>
</dbReference>
<dbReference type="Pfam" id="PF17967">
    <property type="entry name" value="Pullulanase_N2"/>
    <property type="match status" value="1"/>
</dbReference>
<evidence type="ECO:0000256" key="2">
    <source>
        <dbReference type="ARBA" id="ARBA00022737"/>
    </source>
</evidence>
<evidence type="ECO:0000313" key="8">
    <source>
        <dbReference type="EMBL" id="SHI88628.1"/>
    </source>
</evidence>
<dbReference type="InterPro" id="IPR040671">
    <property type="entry name" value="Pullulanase_N2"/>
</dbReference>
<evidence type="ECO:0000256" key="1">
    <source>
        <dbReference type="ARBA" id="ARBA00008061"/>
    </source>
</evidence>
<dbReference type="Proteomes" id="UP000184390">
    <property type="component" value="Unassembled WGS sequence"/>
</dbReference>
<feature type="compositionally biased region" description="Pro residues" evidence="4">
    <location>
        <begin position="1180"/>
        <end position="1206"/>
    </location>
</feature>
<evidence type="ECO:0000256" key="4">
    <source>
        <dbReference type="SAM" id="MobiDB-lite"/>
    </source>
</evidence>
<dbReference type="CDD" id="cd02860">
    <property type="entry name" value="E_set_Pullulanase"/>
    <property type="match status" value="1"/>
</dbReference>
<gene>
    <name evidence="8" type="ORF">SAMN05216246_106121</name>
</gene>
<organism evidence="8 9">
    <name type="scientific">Actinomyces denticolens</name>
    <dbReference type="NCBI Taxonomy" id="52767"/>
    <lineage>
        <taxon>Bacteria</taxon>
        <taxon>Bacillati</taxon>
        <taxon>Actinomycetota</taxon>
        <taxon>Actinomycetes</taxon>
        <taxon>Actinomycetales</taxon>
        <taxon>Actinomycetaceae</taxon>
        <taxon>Actinomyces</taxon>
    </lineage>
</organism>
<dbReference type="SUPFAM" id="SSF69360">
    <property type="entry name" value="Cell wall binding repeat"/>
    <property type="match status" value="1"/>
</dbReference>
<protein>
    <submittedName>
        <fullName evidence="8">Alpha-1,6-glucosidases, pullulanase-type</fullName>
    </submittedName>
</protein>
<feature type="domain" description="Amylopullulanase X25" evidence="7">
    <location>
        <begin position="52"/>
        <end position="140"/>
    </location>
</feature>
<reference evidence="8 9" key="1">
    <citation type="submission" date="2016-11" db="EMBL/GenBank/DDBJ databases">
        <authorList>
            <person name="Varghese N."/>
            <person name="Submissions S."/>
        </authorList>
    </citation>
    <scope>NUCLEOTIDE SEQUENCE [LARGE SCALE GENOMIC DNA]</scope>
    <source>
        <strain evidence="8 9">PA</strain>
    </source>
</reference>
<feature type="region of interest" description="Disordered" evidence="4">
    <location>
        <begin position="1174"/>
        <end position="1209"/>
    </location>
</feature>